<accession>A0AAD5UU21</accession>
<feature type="compositionally biased region" description="Low complexity" evidence="1">
    <location>
        <begin position="21"/>
        <end position="44"/>
    </location>
</feature>
<evidence type="ECO:0000313" key="2">
    <source>
        <dbReference type="EMBL" id="KAJ3474644.1"/>
    </source>
</evidence>
<feature type="region of interest" description="Disordered" evidence="1">
    <location>
        <begin position="21"/>
        <end position="59"/>
    </location>
</feature>
<evidence type="ECO:0000313" key="3">
    <source>
        <dbReference type="Proteomes" id="UP001212997"/>
    </source>
</evidence>
<name>A0AAD5UU21_9APHY</name>
<organism evidence="2 3">
    <name type="scientific">Meripilus lineatus</name>
    <dbReference type="NCBI Taxonomy" id="2056292"/>
    <lineage>
        <taxon>Eukaryota</taxon>
        <taxon>Fungi</taxon>
        <taxon>Dikarya</taxon>
        <taxon>Basidiomycota</taxon>
        <taxon>Agaricomycotina</taxon>
        <taxon>Agaricomycetes</taxon>
        <taxon>Polyporales</taxon>
        <taxon>Meripilaceae</taxon>
        <taxon>Meripilus</taxon>
    </lineage>
</organism>
<keyword evidence="3" id="KW-1185">Reference proteome</keyword>
<dbReference type="EMBL" id="JANAWD010001011">
    <property type="protein sequence ID" value="KAJ3474644.1"/>
    <property type="molecule type" value="Genomic_DNA"/>
</dbReference>
<evidence type="ECO:0000256" key="1">
    <source>
        <dbReference type="SAM" id="MobiDB-lite"/>
    </source>
</evidence>
<reference evidence="2" key="1">
    <citation type="submission" date="2022-07" db="EMBL/GenBank/DDBJ databases">
        <title>Genome Sequence of Physisporinus lineatus.</title>
        <authorList>
            <person name="Buettner E."/>
        </authorList>
    </citation>
    <scope>NUCLEOTIDE SEQUENCE</scope>
    <source>
        <strain evidence="2">VT162</strain>
    </source>
</reference>
<comment type="caution">
    <text evidence="2">The sequence shown here is derived from an EMBL/GenBank/DDBJ whole genome shotgun (WGS) entry which is preliminary data.</text>
</comment>
<dbReference type="Proteomes" id="UP001212997">
    <property type="component" value="Unassembled WGS sequence"/>
</dbReference>
<proteinExistence type="predicted"/>
<sequence>MLSYPRPTSFLPLNQLLLRRIPPLQPSPSSASDTSSTSTNTVPPSSLPPLPSPPRKSLLSPSWKLSTHLVPAAFPRSTPYIPPHTLPKFKGSKDQFKADVEKLARGVLEAKETYWVGRDEKVERDQSRLWNCVNRYVRDDAAESGSESEGWEGDYIAFCACEWVSERNMGTYSPKPHQLSQHQISILKTPSQKPQISEIWVWEAVNHGDAGLVNASQLSGICKIFPLFTSNQTI</sequence>
<protein>
    <submittedName>
        <fullName evidence="2">Uncharacterized protein</fullName>
    </submittedName>
</protein>
<gene>
    <name evidence="2" type="ORF">NLI96_g12343</name>
</gene>
<dbReference type="AlphaFoldDB" id="A0AAD5UU21"/>
<feature type="compositionally biased region" description="Pro residues" evidence="1">
    <location>
        <begin position="45"/>
        <end position="54"/>
    </location>
</feature>